<dbReference type="InterPro" id="IPR035919">
    <property type="entry name" value="EAL_sf"/>
</dbReference>
<organism evidence="4 5">
    <name type="scientific">Pseudomonas saudiphocaensis</name>
    <dbReference type="NCBI Taxonomy" id="1499686"/>
    <lineage>
        <taxon>Bacteria</taxon>
        <taxon>Pseudomonadati</taxon>
        <taxon>Pseudomonadota</taxon>
        <taxon>Gammaproteobacteria</taxon>
        <taxon>Pseudomonadales</taxon>
        <taxon>Pseudomonadaceae</taxon>
        <taxon>Pseudomonas</taxon>
    </lineage>
</organism>
<sequence length="773" mass="87090">MKQRFLSSPRLPQISLLSLCTATLVFMWGLHAQQEATSRKEALEAKAAEHLNLASITAENLRQLVDRAQVIGRITQVEEGSLSLDGRSMVRMLAEDPVLKRMSLHDASGLLLSSSHADELQQLPEQWLLEFQEHRALYGSKPYLPRLLVEEASSPSWRLPFLLPLNNPATGALERILQVQLDIGYLAILFQNTDLGGSGLVRLLDSGDHERLHISDRGVMVMGTRLSHGLPHGEQTSGKTTHYGAGQAYQSLYSRVRERGFSVVVSQRYEEILRSQRLTYVRQFWMNLGMSVLILGCMFWVLRVLRRRQEAFLALEQAHRVNQELIDKLEDEHRRSSHAAATDHLSGLHNRRQFMENATAALVRQRNLRRLMAILFIDMDRFKSINDSLGHKVGDLLLQAVAGRISRALEPEDQAARFGGDEFVVLLAGDRTEEQIDSWVRALVAKLSTVYSLDEHEVHTSPSIGVSICPRDGQEIDDLIRYADAAMYSAKQSGRGQYRFFDPSLNLSDVEEFALEQSLGAALNEHQFVLHYQPQIRLETMQVVGYEALVRWQHPQFGLLYPDRFIALAERCGFIVELGWEVLYLALDELQRWQAQGCSARMAVNISALQLRQADFSERLLSEMGQRDLEFHCLELEITETFAVDAEGLAIEHLQRLRSAGMYISLDDFGQGYAGFAHLHALPLSQLKIDRALIAPLSNSYDDNPIVTSTIILAKRLGLEVIAEGVETREQLVYLKLSGCDIAQGYHFSRPLPAEQLGPYSPYTGAVEKACVS</sequence>
<dbReference type="SUPFAM" id="SSF141868">
    <property type="entry name" value="EAL domain-like"/>
    <property type="match status" value="1"/>
</dbReference>
<dbReference type="SUPFAM" id="SSF55073">
    <property type="entry name" value="Nucleotide cyclase"/>
    <property type="match status" value="1"/>
</dbReference>
<dbReference type="eggNOG" id="COG5001">
    <property type="taxonomic scope" value="Bacteria"/>
</dbReference>
<dbReference type="Pfam" id="PF00563">
    <property type="entry name" value="EAL"/>
    <property type="match status" value="1"/>
</dbReference>
<dbReference type="CDD" id="cd01949">
    <property type="entry name" value="GGDEF"/>
    <property type="match status" value="1"/>
</dbReference>
<keyword evidence="1" id="KW-1133">Transmembrane helix</keyword>
<dbReference type="PROSITE" id="PS50887">
    <property type="entry name" value="GGDEF"/>
    <property type="match status" value="1"/>
</dbReference>
<evidence type="ECO:0000313" key="5">
    <source>
        <dbReference type="Proteomes" id="UP000053902"/>
    </source>
</evidence>
<dbReference type="InterPro" id="IPR029787">
    <property type="entry name" value="Nucleotide_cyclase"/>
</dbReference>
<dbReference type="PANTHER" id="PTHR33121">
    <property type="entry name" value="CYCLIC DI-GMP PHOSPHODIESTERASE PDEF"/>
    <property type="match status" value="1"/>
</dbReference>
<dbReference type="CDD" id="cd01948">
    <property type="entry name" value="EAL"/>
    <property type="match status" value="1"/>
</dbReference>
<dbReference type="Pfam" id="PF00990">
    <property type="entry name" value="GGDEF"/>
    <property type="match status" value="1"/>
</dbReference>
<dbReference type="AlphaFoldDB" id="A0A078M0K0"/>
<dbReference type="SMART" id="SM00052">
    <property type="entry name" value="EAL"/>
    <property type="match status" value="1"/>
</dbReference>
<dbReference type="PROSITE" id="PS50883">
    <property type="entry name" value="EAL"/>
    <property type="match status" value="1"/>
</dbReference>
<keyword evidence="1" id="KW-0812">Transmembrane</keyword>
<dbReference type="Gene3D" id="3.30.70.270">
    <property type="match status" value="1"/>
</dbReference>
<dbReference type="SMART" id="SM00267">
    <property type="entry name" value="GGDEF"/>
    <property type="match status" value="1"/>
</dbReference>
<evidence type="ECO:0000259" key="3">
    <source>
        <dbReference type="PROSITE" id="PS50887"/>
    </source>
</evidence>
<dbReference type="OrthoDB" id="5777683at2"/>
<feature type="domain" description="GGDEF" evidence="3">
    <location>
        <begin position="370"/>
        <end position="503"/>
    </location>
</feature>
<dbReference type="InterPro" id="IPR000160">
    <property type="entry name" value="GGDEF_dom"/>
</dbReference>
<feature type="transmembrane region" description="Helical" evidence="1">
    <location>
        <begin position="284"/>
        <end position="302"/>
    </location>
</feature>
<accession>A0A078M0K0</accession>
<dbReference type="InterPro" id="IPR043128">
    <property type="entry name" value="Rev_trsase/Diguanyl_cyclase"/>
</dbReference>
<protein>
    <submittedName>
        <fullName evidence="4">Diguanylate cyclase/phosphodiesterase</fullName>
    </submittedName>
</protein>
<dbReference type="STRING" id="1499686.BN1079_02916"/>
<name>A0A078M0K0_9PSED</name>
<proteinExistence type="predicted"/>
<keyword evidence="5" id="KW-1185">Reference proteome</keyword>
<evidence type="ECO:0000256" key="1">
    <source>
        <dbReference type="SAM" id="Phobius"/>
    </source>
</evidence>
<gene>
    <name evidence="4" type="ORF">BN1079_02916</name>
</gene>
<dbReference type="InterPro" id="IPR001633">
    <property type="entry name" value="EAL_dom"/>
</dbReference>
<dbReference type="PANTHER" id="PTHR33121:SF70">
    <property type="entry name" value="SIGNALING PROTEIN YKOW"/>
    <property type="match status" value="1"/>
</dbReference>
<evidence type="ECO:0000259" key="2">
    <source>
        <dbReference type="PROSITE" id="PS50883"/>
    </source>
</evidence>
<dbReference type="HOGENOM" id="CLU_000445_46_1_6"/>
<dbReference type="NCBIfam" id="TIGR00254">
    <property type="entry name" value="GGDEF"/>
    <property type="match status" value="1"/>
</dbReference>
<evidence type="ECO:0000313" key="4">
    <source>
        <dbReference type="EMBL" id="CDZ95581.1"/>
    </source>
</evidence>
<dbReference type="Proteomes" id="UP000053902">
    <property type="component" value="Unassembled WGS sequence"/>
</dbReference>
<reference evidence="4 5" key="1">
    <citation type="submission" date="2014-07" db="EMBL/GenBank/DDBJ databases">
        <authorList>
            <person name="Urmite Genomes Urmite Genomes"/>
        </authorList>
    </citation>
    <scope>NUCLEOTIDE SEQUENCE [LARGE SCALE GENOMIC DNA]</scope>
    <source>
        <strain evidence="4 5">20_BN</strain>
    </source>
</reference>
<feature type="domain" description="EAL" evidence="2">
    <location>
        <begin position="512"/>
        <end position="765"/>
    </location>
</feature>
<dbReference type="InterPro" id="IPR050706">
    <property type="entry name" value="Cyclic-di-GMP_PDE-like"/>
</dbReference>
<keyword evidence="1" id="KW-0472">Membrane</keyword>
<dbReference type="GO" id="GO:0071111">
    <property type="term" value="F:cyclic-guanylate-specific phosphodiesterase activity"/>
    <property type="evidence" value="ECO:0007669"/>
    <property type="project" value="InterPro"/>
</dbReference>
<dbReference type="Gene3D" id="3.20.20.450">
    <property type="entry name" value="EAL domain"/>
    <property type="match status" value="1"/>
</dbReference>
<dbReference type="EMBL" id="CCSF01000001">
    <property type="protein sequence ID" value="CDZ95581.1"/>
    <property type="molecule type" value="Genomic_DNA"/>
</dbReference>
<dbReference type="RefSeq" id="WP_037025548.1">
    <property type="nucleotide sequence ID" value="NZ_CCSF01000001.1"/>
</dbReference>